<dbReference type="PRINTS" id="PR01783">
    <property type="entry name" value="MCHRECEPTOR"/>
</dbReference>
<dbReference type="SMART" id="SM01381">
    <property type="entry name" value="7TM_GPCR_Srsx"/>
    <property type="match status" value="1"/>
</dbReference>
<feature type="region of interest" description="Disordered" evidence="16">
    <location>
        <begin position="350"/>
        <end position="373"/>
    </location>
</feature>
<keyword evidence="8 17" id="KW-0472">Membrane</keyword>
<dbReference type="PROSITE" id="PS00237">
    <property type="entry name" value="G_PROTEIN_RECEP_F1_1"/>
    <property type="match status" value="1"/>
</dbReference>
<comment type="similarity">
    <text evidence="15">Belongs to the G-protein coupled receptor 1 family.</text>
</comment>
<evidence type="ECO:0000313" key="19">
    <source>
        <dbReference type="EMBL" id="GCC38551.1"/>
    </source>
</evidence>
<feature type="transmembrane region" description="Helical" evidence="17">
    <location>
        <begin position="260"/>
        <end position="284"/>
    </location>
</feature>
<dbReference type="Proteomes" id="UP000287033">
    <property type="component" value="Unassembled WGS sequence"/>
</dbReference>
<dbReference type="Gene3D" id="1.20.1070.10">
    <property type="entry name" value="Rhodopsin 7-helix transmembrane proteins"/>
    <property type="match status" value="1"/>
</dbReference>
<evidence type="ECO:0000256" key="16">
    <source>
        <dbReference type="SAM" id="MobiDB-lite"/>
    </source>
</evidence>
<evidence type="ECO:0000256" key="5">
    <source>
        <dbReference type="ARBA" id="ARBA00022692"/>
    </source>
</evidence>
<feature type="transmembrane region" description="Helical" evidence="17">
    <location>
        <begin position="165"/>
        <end position="188"/>
    </location>
</feature>
<dbReference type="PRINTS" id="PR00237">
    <property type="entry name" value="GPCRRHODOPSN"/>
</dbReference>
<protein>
    <recommendedName>
        <fullName evidence="3">Melanin-concentrating hormone receptor 1</fullName>
    </recommendedName>
    <alternativeName>
        <fullName evidence="14">G-protein coupled receptor 24</fullName>
    </alternativeName>
    <alternativeName>
        <fullName evidence="13">MCH-1R</fullName>
    </alternativeName>
</protein>
<sequence length="373" mass="42000">MGHVSAKCLRHKARRISFNPMAPSNSSTTLFSNSTSSEINYFVYTNIMATIFVLIAMLGIIGNSIVIFMVIKNFKFKSSGSRVPDVFFISLSVVDLLFLMGMPFVIPELLGNRGWYFGRRMCTVISVMDTNTQFCSTYILTAMTIDRYLAIVYPLTSARFRKPSVATLTVCCLCLLSFLSVTPVWMYARLLRQPGGVSGCVIRFPNPKTDIYWFTLYQFFLAFAIPFTIISVAYRKILLKMSSPSSLLSQERARLRTRRVARIASTICLAFLLCWAPFYLLQLVELAPAEPTLMFYYAYVAAVGLGYASSCLNPFIYIILCNNFRKSFIVSVRPSSGVHRAVAWIGKDAAHQQDQDHGQRQPSLPSPRSGKTY</sequence>
<dbReference type="PANTHER" id="PTHR24229">
    <property type="entry name" value="NEUROPEPTIDES RECEPTOR"/>
    <property type="match status" value="1"/>
</dbReference>
<feature type="domain" description="G-protein coupled receptors family 1 profile" evidence="18">
    <location>
        <begin position="62"/>
        <end position="317"/>
    </location>
</feature>
<dbReference type="OMA" id="RDIYWYT"/>
<evidence type="ECO:0000256" key="2">
    <source>
        <dbReference type="ARBA" id="ARBA00011509"/>
    </source>
</evidence>
<keyword evidence="7 15" id="KW-0297">G-protein coupled receptor</keyword>
<organism evidence="19 20">
    <name type="scientific">Chiloscyllium punctatum</name>
    <name type="common">Brownbanded bambooshark</name>
    <name type="synonym">Hemiscyllium punctatum</name>
    <dbReference type="NCBI Taxonomy" id="137246"/>
    <lineage>
        <taxon>Eukaryota</taxon>
        <taxon>Metazoa</taxon>
        <taxon>Chordata</taxon>
        <taxon>Craniata</taxon>
        <taxon>Vertebrata</taxon>
        <taxon>Chondrichthyes</taxon>
        <taxon>Elasmobranchii</taxon>
        <taxon>Galeomorphii</taxon>
        <taxon>Galeoidea</taxon>
        <taxon>Orectolobiformes</taxon>
        <taxon>Hemiscylliidae</taxon>
        <taxon>Chiloscyllium</taxon>
    </lineage>
</organism>
<evidence type="ECO:0000256" key="7">
    <source>
        <dbReference type="ARBA" id="ARBA00023040"/>
    </source>
</evidence>
<evidence type="ECO:0000256" key="10">
    <source>
        <dbReference type="ARBA" id="ARBA00023170"/>
    </source>
</evidence>
<proteinExistence type="inferred from homology"/>
<evidence type="ECO:0000256" key="11">
    <source>
        <dbReference type="ARBA" id="ARBA00023180"/>
    </source>
</evidence>
<evidence type="ECO:0000256" key="1">
    <source>
        <dbReference type="ARBA" id="ARBA00004651"/>
    </source>
</evidence>
<dbReference type="InterPro" id="IPR000276">
    <property type="entry name" value="GPCR_Rhodpsn"/>
</dbReference>
<dbReference type="STRING" id="137246.A0A401T7A2"/>
<keyword evidence="10 15" id="KW-0675">Receptor</keyword>
<keyword evidence="9" id="KW-1015">Disulfide bond</keyword>
<feature type="transmembrane region" description="Helical" evidence="17">
    <location>
        <begin position="83"/>
        <end position="106"/>
    </location>
</feature>
<keyword evidence="5 15" id="KW-0812">Transmembrane</keyword>
<comment type="subcellular location">
    <subcellularLocation>
        <location evidence="1">Cell membrane</location>
        <topology evidence="1">Multi-pass membrane protein</topology>
    </subcellularLocation>
</comment>
<keyword evidence="12 15" id="KW-0807">Transducer</keyword>
<dbReference type="GO" id="GO:0005886">
    <property type="term" value="C:plasma membrane"/>
    <property type="evidence" value="ECO:0007669"/>
    <property type="project" value="UniProtKB-SubCell"/>
</dbReference>
<feature type="transmembrane region" description="Helical" evidence="17">
    <location>
        <begin position="211"/>
        <end position="234"/>
    </location>
</feature>
<evidence type="ECO:0000256" key="6">
    <source>
        <dbReference type="ARBA" id="ARBA00022989"/>
    </source>
</evidence>
<evidence type="ECO:0000259" key="18">
    <source>
        <dbReference type="PROSITE" id="PS50262"/>
    </source>
</evidence>
<keyword evidence="4" id="KW-1003">Cell membrane</keyword>
<evidence type="ECO:0000256" key="15">
    <source>
        <dbReference type="RuleBase" id="RU000688"/>
    </source>
</evidence>
<evidence type="ECO:0000256" key="17">
    <source>
        <dbReference type="SAM" id="Phobius"/>
    </source>
</evidence>
<evidence type="ECO:0000256" key="12">
    <source>
        <dbReference type="ARBA" id="ARBA00023224"/>
    </source>
</evidence>
<evidence type="ECO:0000256" key="13">
    <source>
        <dbReference type="ARBA" id="ARBA00032830"/>
    </source>
</evidence>
<dbReference type="GO" id="GO:0042923">
    <property type="term" value="F:neuropeptide binding"/>
    <property type="evidence" value="ECO:0007669"/>
    <property type="project" value="TreeGrafter"/>
</dbReference>
<dbReference type="InterPro" id="IPR017452">
    <property type="entry name" value="GPCR_Rhodpsn_7TM"/>
</dbReference>
<dbReference type="InterPro" id="IPR004047">
    <property type="entry name" value="MCHR1"/>
</dbReference>
<feature type="compositionally biased region" description="Basic and acidic residues" evidence="16">
    <location>
        <begin position="350"/>
        <end position="359"/>
    </location>
</feature>
<dbReference type="GO" id="GO:0007218">
    <property type="term" value="P:neuropeptide signaling pathway"/>
    <property type="evidence" value="ECO:0007669"/>
    <property type="project" value="InterPro"/>
</dbReference>
<dbReference type="EMBL" id="BEZZ01001207">
    <property type="protein sequence ID" value="GCC38551.1"/>
    <property type="molecule type" value="Genomic_DNA"/>
</dbReference>
<keyword evidence="20" id="KW-1185">Reference proteome</keyword>
<evidence type="ECO:0000256" key="4">
    <source>
        <dbReference type="ARBA" id="ARBA00022475"/>
    </source>
</evidence>
<dbReference type="GO" id="GO:0043005">
    <property type="term" value="C:neuron projection"/>
    <property type="evidence" value="ECO:0007669"/>
    <property type="project" value="TreeGrafter"/>
</dbReference>
<keyword evidence="6 17" id="KW-1133">Transmembrane helix</keyword>
<feature type="transmembrane region" description="Helical" evidence="17">
    <location>
        <begin position="41"/>
        <end position="71"/>
    </location>
</feature>
<dbReference type="PROSITE" id="PS50262">
    <property type="entry name" value="G_PROTEIN_RECEP_F1_2"/>
    <property type="match status" value="1"/>
</dbReference>
<dbReference type="PRINTS" id="PR01507">
    <property type="entry name" value="MCH1RECEPTOR"/>
</dbReference>
<gene>
    <name evidence="19" type="ORF">chiPu_0017066</name>
</gene>
<evidence type="ECO:0000256" key="9">
    <source>
        <dbReference type="ARBA" id="ARBA00023157"/>
    </source>
</evidence>
<evidence type="ECO:0000313" key="20">
    <source>
        <dbReference type="Proteomes" id="UP000287033"/>
    </source>
</evidence>
<comment type="caution">
    <text evidence="19">The sequence shown here is derived from an EMBL/GenBank/DDBJ whole genome shotgun (WGS) entry which is preliminary data.</text>
</comment>
<evidence type="ECO:0000256" key="8">
    <source>
        <dbReference type="ARBA" id="ARBA00023136"/>
    </source>
</evidence>
<dbReference type="GO" id="GO:0030273">
    <property type="term" value="F:melanin-concentrating hormone receptor activity"/>
    <property type="evidence" value="ECO:0007669"/>
    <property type="project" value="InterPro"/>
</dbReference>
<dbReference type="Pfam" id="PF00001">
    <property type="entry name" value="7tm_1"/>
    <property type="match status" value="1"/>
</dbReference>
<name>A0A401T7A2_CHIPU</name>
<dbReference type="AlphaFoldDB" id="A0A401T7A2"/>
<dbReference type="InterPro" id="IPR008361">
    <property type="entry name" value="MCH_rcpt"/>
</dbReference>
<reference evidence="19 20" key="1">
    <citation type="journal article" date="2018" name="Nat. Ecol. Evol.">
        <title>Shark genomes provide insights into elasmobranch evolution and the origin of vertebrates.</title>
        <authorList>
            <person name="Hara Y"/>
            <person name="Yamaguchi K"/>
            <person name="Onimaru K"/>
            <person name="Kadota M"/>
            <person name="Koyanagi M"/>
            <person name="Keeley SD"/>
            <person name="Tatsumi K"/>
            <person name="Tanaka K"/>
            <person name="Motone F"/>
            <person name="Kageyama Y"/>
            <person name="Nozu R"/>
            <person name="Adachi N"/>
            <person name="Nishimura O"/>
            <person name="Nakagawa R"/>
            <person name="Tanegashima C"/>
            <person name="Kiyatake I"/>
            <person name="Matsumoto R"/>
            <person name="Murakumo K"/>
            <person name="Nishida K"/>
            <person name="Terakita A"/>
            <person name="Kuratani S"/>
            <person name="Sato K"/>
            <person name="Hyodo S Kuraku.S."/>
        </authorList>
    </citation>
    <scope>NUCLEOTIDE SEQUENCE [LARGE SCALE GENOMIC DNA]</scope>
</reference>
<accession>A0A401T7A2</accession>
<evidence type="ECO:0000256" key="14">
    <source>
        <dbReference type="ARBA" id="ARBA00033115"/>
    </source>
</evidence>
<dbReference type="PANTHER" id="PTHR24229:SF91">
    <property type="entry name" value="MELANIN-CONCENTRATING HORMONE RECEPTOR 1"/>
    <property type="match status" value="1"/>
</dbReference>
<comment type="subunit">
    <text evidence="2">Interacts with NCDN.</text>
</comment>
<keyword evidence="11" id="KW-0325">Glycoprotein</keyword>
<evidence type="ECO:0000256" key="3">
    <source>
        <dbReference type="ARBA" id="ARBA00022022"/>
    </source>
</evidence>
<dbReference type="OrthoDB" id="6076970at2759"/>
<feature type="transmembrane region" description="Helical" evidence="17">
    <location>
        <begin position="296"/>
        <end position="320"/>
    </location>
</feature>
<dbReference type="SUPFAM" id="SSF81321">
    <property type="entry name" value="Family A G protein-coupled receptor-like"/>
    <property type="match status" value="1"/>
</dbReference>